<sequence>MNPLFALVTYGLKHQWIVDPNPSLHKLLQLYNLPLSPFKMVDEPIDLVMEKLLDLGFDLGLFEPNTLNERDAFEAYLFDFVMPSPSETKMTFLRLYQQNRRKAFDYLYHLSMDVNYIKTKRIAQNVSFHYPSIYGTIDLTINLSKPEKDPKDIAKALEQKDVPKTGPKCLICKENEHNYDNARMNLRIIPITLYKRLWHFQYSPYAYYNEHCIILSDDHTPMKMCEETFHYLLDFIDYNPDYFIGSNADIPIVGGSILDHDHFQGGKHHFPIESAKIIKSYQIQDLTLSHIYWPLSTIRLTSQNRDTLLKVSKRILNQWRTYDHEALDIISKSYGLHNTITPIARKVNDAYQIDIILRNNRVNEVYPEGIFHPHRDVQHIKKENIGLIEAMGLAILPGRLKTELAKGLDFILHGTIYPELAIHQPWLNALKQSNQVHNMADLEAAVGDKFKTVLEHAGVFKLNDSGIQAMDEFIQSCIR</sequence>
<comment type="caution">
    <text evidence="13">The sequence shown here is derived from an EMBL/GenBank/DDBJ whole genome shotgun (WGS) entry which is preliminary data.</text>
</comment>
<comment type="pathway">
    <text evidence="3 10">Carbohydrate metabolism; galactose metabolism.</text>
</comment>
<evidence type="ECO:0000256" key="4">
    <source>
        <dbReference type="ARBA" id="ARBA00008706"/>
    </source>
</evidence>
<evidence type="ECO:0000313" key="14">
    <source>
        <dbReference type="Proteomes" id="UP001177160"/>
    </source>
</evidence>
<dbReference type="Pfam" id="PF02744">
    <property type="entry name" value="GalP_UDP_tr_C"/>
    <property type="match status" value="1"/>
</dbReference>
<organism evidence="13 14">
    <name type="scientific">Paracholeplasma manati</name>
    <dbReference type="NCBI Taxonomy" id="591373"/>
    <lineage>
        <taxon>Bacteria</taxon>
        <taxon>Bacillati</taxon>
        <taxon>Mycoplasmatota</taxon>
        <taxon>Mollicutes</taxon>
        <taxon>Acholeplasmatales</taxon>
        <taxon>Acholeplasmataceae</taxon>
        <taxon>Paracholeplasma</taxon>
    </lineage>
</organism>
<dbReference type="GO" id="GO:0016779">
    <property type="term" value="F:nucleotidyltransferase activity"/>
    <property type="evidence" value="ECO:0007669"/>
    <property type="project" value="UniProtKB-KW"/>
</dbReference>
<comment type="catalytic activity">
    <reaction evidence="1 10">
        <text>alpha-D-galactose 1-phosphate + UDP-alpha-D-glucose = alpha-D-glucose 1-phosphate + UDP-alpha-D-galactose</text>
        <dbReference type="Rhea" id="RHEA:13989"/>
        <dbReference type="ChEBI" id="CHEBI:58336"/>
        <dbReference type="ChEBI" id="CHEBI:58601"/>
        <dbReference type="ChEBI" id="CHEBI:58885"/>
        <dbReference type="ChEBI" id="CHEBI:66914"/>
        <dbReference type="EC" id="2.7.7.12"/>
    </reaction>
</comment>
<dbReference type="EC" id="2.7.7.12" evidence="10"/>
<evidence type="ECO:0000256" key="8">
    <source>
        <dbReference type="ARBA" id="ARBA00023144"/>
    </source>
</evidence>
<comment type="subcellular location">
    <subcellularLocation>
        <location evidence="2 10">Cytoplasm</location>
    </subcellularLocation>
</comment>
<keyword evidence="9 10" id="KW-0119">Carbohydrate metabolism</keyword>
<evidence type="ECO:0000256" key="1">
    <source>
        <dbReference type="ARBA" id="ARBA00001107"/>
    </source>
</evidence>
<dbReference type="HAMAP" id="MF_00571">
    <property type="entry name" value="GalP_UDP_trans"/>
    <property type="match status" value="1"/>
</dbReference>
<keyword evidence="8 10" id="KW-0299">Galactose metabolism</keyword>
<evidence type="ECO:0000259" key="11">
    <source>
        <dbReference type="Pfam" id="PF01087"/>
    </source>
</evidence>
<keyword evidence="5 10" id="KW-0963">Cytoplasm</keyword>
<keyword evidence="7 10" id="KW-0548">Nucleotidyltransferase</keyword>
<comment type="similarity">
    <text evidence="4 10">Belongs to the galactose-1-phosphate uridylyltransferase type 2 family.</text>
</comment>
<protein>
    <recommendedName>
        <fullName evidence="10">Galactose-1-phosphate uridylyltransferase</fullName>
        <shortName evidence="10">Gal-1-P uridylyltransferase</shortName>
        <ecNumber evidence="10">2.7.7.12</ecNumber>
    </recommendedName>
    <alternativeName>
        <fullName evidence="10">UDP-glucose--hexose-1-phosphate uridylyltransferase</fullName>
    </alternativeName>
</protein>
<dbReference type="RefSeq" id="WP_263608406.1">
    <property type="nucleotide sequence ID" value="NZ_JAOVQM010000003.1"/>
</dbReference>
<reference evidence="13" key="1">
    <citation type="submission" date="2022-09" db="EMBL/GenBank/DDBJ databases">
        <title>Novel Mycoplasma species identified in domestic and wild animals.</title>
        <authorList>
            <person name="Volokhov D.V."/>
            <person name="Furtak V.A."/>
            <person name="Zagorodnyaya T.A."/>
        </authorList>
    </citation>
    <scope>NUCLEOTIDE SEQUENCE</scope>
    <source>
        <strain evidence="13">Oakley</strain>
    </source>
</reference>
<feature type="domain" description="Galactose-1-phosphate uridyl transferase C-terminal" evidence="12">
    <location>
        <begin position="239"/>
        <end position="405"/>
    </location>
</feature>
<accession>A0ABT2Y664</accession>
<proteinExistence type="inferred from homology"/>
<evidence type="ECO:0000256" key="3">
    <source>
        <dbReference type="ARBA" id="ARBA00004947"/>
    </source>
</evidence>
<dbReference type="EMBL" id="JAOVQM010000003">
    <property type="protein sequence ID" value="MCV2232220.1"/>
    <property type="molecule type" value="Genomic_DNA"/>
</dbReference>
<dbReference type="InterPro" id="IPR000766">
    <property type="entry name" value="GalP_uridyl_Trfase_II"/>
</dbReference>
<name>A0ABT2Y664_9MOLU</name>
<dbReference type="InterPro" id="IPR005850">
    <property type="entry name" value="GalP_Utransf_C"/>
</dbReference>
<keyword evidence="14" id="KW-1185">Reference proteome</keyword>
<evidence type="ECO:0000256" key="7">
    <source>
        <dbReference type="ARBA" id="ARBA00022695"/>
    </source>
</evidence>
<evidence type="ECO:0000259" key="12">
    <source>
        <dbReference type="Pfam" id="PF02744"/>
    </source>
</evidence>
<gene>
    <name evidence="10" type="primary">galT</name>
    <name evidence="13" type="ORF">N7548_05195</name>
</gene>
<dbReference type="PANTHER" id="PTHR39191">
    <property type="entry name" value="GALACTOSE-1-PHOSPHATE URIDYLYLTRANSFERASE"/>
    <property type="match status" value="1"/>
</dbReference>
<evidence type="ECO:0000313" key="13">
    <source>
        <dbReference type="EMBL" id="MCV2232220.1"/>
    </source>
</evidence>
<dbReference type="Pfam" id="PF01087">
    <property type="entry name" value="GalP_UDP_transf"/>
    <property type="match status" value="1"/>
</dbReference>
<dbReference type="InterPro" id="IPR005849">
    <property type="entry name" value="GalP_Utransf_N"/>
</dbReference>
<dbReference type="PANTHER" id="PTHR39191:SF1">
    <property type="entry name" value="DUF4922 DOMAIN-CONTAINING PROTEIN"/>
    <property type="match status" value="1"/>
</dbReference>
<evidence type="ECO:0000256" key="10">
    <source>
        <dbReference type="HAMAP-Rule" id="MF_00571"/>
    </source>
</evidence>
<keyword evidence="6 10" id="KW-0808">Transferase</keyword>
<evidence type="ECO:0000256" key="2">
    <source>
        <dbReference type="ARBA" id="ARBA00004496"/>
    </source>
</evidence>
<evidence type="ECO:0000256" key="5">
    <source>
        <dbReference type="ARBA" id="ARBA00022490"/>
    </source>
</evidence>
<feature type="domain" description="Galactose-1-phosphate uridyl transferase N-terminal" evidence="11">
    <location>
        <begin position="61"/>
        <end position="221"/>
    </location>
</feature>
<evidence type="ECO:0000256" key="6">
    <source>
        <dbReference type="ARBA" id="ARBA00022679"/>
    </source>
</evidence>
<dbReference type="Proteomes" id="UP001177160">
    <property type="component" value="Unassembled WGS sequence"/>
</dbReference>
<evidence type="ECO:0000256" key="9">
    <source>
        <dbReference type="ARBA" id="ARBA00023277"/>
    </source>
</evidence>